<dbReference type="GO" id="GO:0000428">
    <property type="term" value="C:DNA-directed RNA polymerase complex"/>
    <property type="evidence" value="ECO:0007669"/>
    <property type="project" value="UniProtKB-KW"/>
</dbReference>
<keyword evidence="3" id="KW-0808">Transferase</keyword>
<dbReference type="AlphaFoldDB" id="A0ABD3X5L4"/>
<evidence type="ECO:0000259" key="6">
    <source>
        <dbReference type="Pfam" id="PF04563"/>
    </source>
</evidence>
<evidence type="ECO:0000256" key="5">
    <source>
        <dbReference type="ARBA" id="ARBA00023163"/>
    </source>
</evidence>
<accession>A0ABD3X5L4</accession>
<evidence type="ECO:0000256" key="3">
    <source>
        <dbReference type="ARBA" id="ARBA00022679"/>
    </source>
</evidence>
<organism evidence="7 8">
    <name type="scientific">Sinanodonta woodiana</name>
    <name type="common">Chinese pond mussel</name>
    <name type="synonym">Anodonta woodiana</name>
    <dbReference type="NCBI Taxonomy" id="1069815"/>
    <lineage>
        <taxon>Eukaryota</taxon>
        <taxon>Metazoa</taxon>
        <taxon>Spiralia</taxon>
        <taxon>Lophotrochozoa</taxon>
        <taxon>Mollusca</taxon>
        <taxon>Bivalvia</taxon>
        <taxon>Autobranchia</taxon>
        <taxon>Heteroconchia</taxon>
        <taxon>Palaeoheterodonta</taxon>
        <taxon>Unionida</taxon>
        <taxon>Unionoidea</taxon>
        <taxon>Unionidae</taxon>
        <taxon>Unioninae</taxon>
        <taxon>Sinanodonta</taxon>
    </lineage>
</organism>
<evidence type="ECO:0000256" key="2">
    <source>
        <dbReference type="ARBA" id="ARBA00022478"/>
    </source>
</evidence>
<keyword evidence="5" id="KW-0804">Transcription</keyword>
<dbReference type="Proteomes" id="UP001634394">
    <property type="component" value="Unassembled WGS sequence"/>
</dbReference>
<dbReference type="Gene3D" id="3.90.1100.10">
    <property type="match status" value="1"/>
</dbReference>
<comment type="caution">
    <text evidence="7">The sequence shown here is derived from an EMBL/GenBank/DDBJ whole genome shotgun (WGS) entry which is preliminary data.</text>
</comment>
<evidence type="ECO:0000313" key="8">
    <source>
        <dbReference type="Proteomes" id="UP001634394"/>
    </source>
</evidence>
<feature type="non-terminal residue" evidence="7">
    <location>
        <position position="1"/>
    </location>
</feature>
<dbReference type="GO" id="GO:0003899">
    <property type="term" value="F:DNA-directed RNA polymerase activity"/>
    <property type="evidence" value="ECO:0007669"/>
    <property type="project" value="UniProtKB-EC"/>
</dbReference>
<keyword evidence="2" id="KW-0240">DNA-directed RNA polymerase</keyword>
<feature type="domain" description="RNA polymerase beta subunit protrusion" evidence="6">
    <location>
        <begin position="6"/>
        <end position="85"/>
    </location>
</feature>
<proteinExistence type="predicted"/>
<dbReference type="Pfam" id="PF04563">
    <property type="entry name" value="RNA_pol_Rpb2_1"/>
    <property type="match status" value="1"/>
</dbReference>
<dbReference type="EMBL" id="JBJQND010000003">
    <property type="protein sequence ID" value="KAL3881450.1"/>
    <property type="molecule type" value="Genomic_DNA"/>
</dbReference>
<dbReference type="InterPro" id="IPR007644">
    <property type="entry name" value="RNA_pol_bsu_protrusion"/>
</dbReference>
<sequence>EANIRPPQISSKNIRARTLKIFPSECRERGITYKGPVQVQVGFSINGNMEMPITKIIGEIPVMVKSDVCNLAGMSPSQLIKHNEEAE</sequence>
<feature type="non-terminal residue" evidence="7">
    <location>
        <position position="87"/>
    </location>
</feature>
<gene>
    <name evidence="7" type="ORF">ACJMK2_027892</name>
</gene>
<name>A0ABD3X5L4_SINWO</name>
<protein>
    <recommendedName>
        <fullName evidence="1">DNA-directed RNA polymerase</fullName>
        <ecNumber evidence="1">2.7.7.6</ecNumber>
    </recommendedName>
</protein>
<keyword evidence="8" id="KW-1185">Reference proteome</keyword>
<evidence type="ECO:0000256" key="4">
    <source>
        <dbReference type="ARBA" id="ARBA00022695"/>
    </source>
</evidence>
<reference evidence="7 8" key="1">
    <citation type="submission" date="2024-11" db="EMBL/GenBank/DDBJ databases">
        <title>Chromosome-level genome assembly of the freshwater bivalve Anodonta woodiana.</title>
        <authorList>
            <person name="Chen X."/>
        </authorList>
    </citation>
    <scope>NUCLEOTIDE SEQUENCE [LARGE SCALE GENOMIC DNA]</scope>
    <source>
        <strain evidence="7">MN2024</strain>
        <tissue evidence="7">Gills</tissue>
    </source>
</reference>
<keyword evidence="4" id="KW-0548">Nucleotidyltransferase</keyword>
<evidence type="ECO:0000313" key="7">
    <source>
        <dbReference type="EMBL" id="KAL3881450.1"/>
    </source>
</evidence>
<dbReference type="SUPFAM" id="SSF64484">
    <property type="entry name" value="beta and beta-prime subunits of DNA dependent RNA-polymerase"/>
    <property type="match status" value="1"/>
</dbReference>
<dbReference type="EC" id="2.7.7.6" evidence="1"/>
<evidence type="ECO:0000256" key="1">
    <source>
        <dbReference type="ARBA" id="ARBA00012418"/>
    </source>
</evidence>